<proteinExistence type="predicted"/>
<comment type="caution">
    <text evidence="1">The sequence shown here is derived from an EMBL/GenBank/DDBJ whole genome shotgun (WGS) entry which is preliminary data.</text>
</comment>
<evidence type="ECO:0000313" key="2">
    <source>
        <dbReference type="Proteomes" id="UP000827976"/>
    </source>
</evidence>
<reference evidence="2" key="1">
    <citation type="journal article" date="2022" name="Nat. Commun.">
        <title>Chromosome evolution and the genetic basis of agronomically important traits in greater yam.</title>
        <authorList>
            <person name="Bredeson J.V."/>
            <person name="Lyons J.B."/>
            <person name="Oniyinde I.O."/>
            <person name="Okereke N.R."/>
            <person name="Kolade O."/>
            <person name="Nnabue I."/>
            <person name="Nwadili C.O."/>
            <person name="Hribova E."/>
            <person name="Parker M."/>
            <person name="Nwogha J."/>
            <person name="Shu S."/>
            <person name="Carlson J."/>
            <person name="Kariba R."/>
            <person name="Muthemba S."/>
            <person name="Knop K."/>
            <person name="Barton G.J."/>
            <person name="Sherwood A.V."/>
            <person name="Lopez-Montes A."/>
            <person name="Asiedu R."/>
            <person name="Jamnadass R."/>
            <person name="Muchugi A."/>
            <person name="Goodstein D."/>
            <person name="Egesi C.N."/>
            <person name="Featherston J."/>
            <person name="Asfaw A."/>
            <person name="Simpson G.G."/>
            <person name="Dolezel J."/>
            <person name="Hendre P.S."/>
            <person name="Van Deynze A."/>
            <person name="Kumar P.L."/>
            <person name="Obidiegwu J.E."/>
            <person name="Bhattacharjee R."/>
            <person name="Rokhsar D.S."/>
        </authorList>
    </citation>
    <scope>NUCLEOTIDE SEQUENCE [LARGE SCALE GENOMIC DNA]</scope>
    <source>
        <strain evidence="2">cv. TDa95/00328</strain>
    </source>
</reference>
<sequence length="273" mass="31310">MDLIHSLSSPPNPNPNPNPKIHGSSSPNPRHFLRFRPSRRQIVLYLKNLGIDTTADSPESLHWTLSIVDFLKSKGFDDRHFPRLASVCPRIFSSSSDVDRILAPALSFFSSDLSASPDQARDFIILCPDLLISSVDYRLRPTLDFLQELGIKNLGIPSNLNAHLLNTPVEKLMAKIRFFEGLGLSYEESAGMCARCPAIFGYGVESNLRPKVEYLVYMMRRPLEEVKDFPQYFAFSLKKRIAPRHLHLKERGIRIPLRKMLFYSDEKFYAKWK</sequence>
<gene>
    <name evidence="1" type="ORF">IHE45_02G013300</name>
</gene>
<keyword evidence="2" id="KW-1185">Reference proteome</keyword>
<dbReference type="Proteomes" id="UP000827976">
    <property type="component" value="Chromosome 2"/>
</dbReference>
<evidence type="ECO:0000313" key="1">
    <source>
        <dbReference type="EMBL" id="KAH7689913.1"/>
    </source>
</evidence>
<dbReference type="EMBL" id="CM037012">
    <property type="protein sequence ID" value="KAH7689913.1"/>
    <property type="molecule type" value="Genomic_DNA"/>
</dbReference>
<organism evidence="1 2">
    <name type="scientific">Dioscorea alata</name>
    <name type="common">Purple yam</name>
    <dbReference type="NCBI Taxonomy" id="55571"/>
    <lineage>
        <taxon>Eukaryota</taxon>
        <taxon>Viridiplantae</taxon>
        <taxon>Streptophyta</taxon>
        <taxon>Embryophyta</taxon>
        <taxon>Tracheophyta</taxon>
        <taxon>Spermatophyta</taxon>
        <taxon>Magnoliopsida</taxon>
        <taxon>Liliopsida</taxon>
        <taxon>Dioscoreales</taxon>
        <taxon>Dioscoreaceae</taxon>
        <taxon>Dioscorea</taxon>
    </lineage>
</organism>
<name>A0ACB7WNJ2_DIOAL</name>
<accession>A0ACB7WNJ2</accession>
<protein>
    <submittedName>
        <fullName evidence="1">mTERF domain-containing protein mitochondrial protein</fullName>
    </submittedName>
</protein>